<feature type="domain" description="Baseplate structural protein Gp10 C-terminal" evidence="3">
    <location>
        <begin position="793"/>
        <end position="931"/>
    </location>
</feature>
<dbReference type="SUPFAM" id="SSF88874">
    <property type="entry name" value="Receptor-binding domain of short tail fibre protein gp12"/>
    <property type="match status" value="1"/>
</dbReference>
<name>C9KJG4_9FIRM</name>
<feature type="region of interest" description="Disordered" evidence="2">
    <location>
        <begin position="305"/>
        <end position="393"/>
    </location>
</feature>
<comment type="caution">
    <text evidence="4">The sequence shown here is derived from an EMBL/GenBank/DDBJ whole genome shotgun (WGS) entry which is preliminary data.</text>
</comment>
<feature type="compositionally biased region" description="Polar residues" evidence="2">
    <location>
        <begin position="373"/>
        <end position="392"/>
    </location>
</feature>
<keyword evidence="1" id="KW-0175">Coiled coil</keyword>
<feature type="compositionally biased region" description="Low complexity" evidence="2">
    <location>
        <begin position="163"/>
        <end position="180"/>
    </location>
</feature>
<accession>C9KJG4</accession>
<protein>
    <recommendedName>
        <fullName evidence="3">Baseplate structural protein Gp10 C-terminal domain-containing protein</fullName>
    </recommendedName>
</protein>
<feature type="compositionally biased region" description="Polar residues" evidence="2">
    <location>
        <begin position="268"/>
        <end position="290"/>
    </location>
</feature>
<dbReference type="HOGENOM" id="CLU_313949_0_0_9"/>
<dbReference type="AlphaFoldDB" id="C9KJG4"/>
<dbReference type="eggNOG" id="COG4675">
    <property type="taxonomic scope" value="Bacteria"/>
</dbReference>
<proteinExistence type="predicted"/>
<feature type="compositionally biased region" description="Polar residues" evidence="2">
    <location>
        <begin position="213"/>
        <end position="259"/>
    </location>
</feature>
<feature type="compositionally biased region" description="Polar residues" evidence="2">
    <location>
        <begin position="191"/>
        <end position="203"/>
    </location>
</feature>
<dbReference type="PATRIC" id="fig|500635.8.peg.107"/>
<evidence type="ECO:0000256" key="2">
    <source>
        <dbReference type="SAM" id="MobiDB-lite"/>
    </source>
</evidence>
<dbReference type="GeneID" id="93482516"/>
<feature type="coiled-coil region" evidence="1">
    <location>
        <begin position="84"/>
        <end position="149"/>
    </location>
</feature>
<dbReference type="EMBL" id="ABWK02000001">
    <property type="protein sequence ID" value="EEX70030.1"/>
    <property type="molecule type" value="Genomic_DNA"/>
</dbReference>
<dbReference type="Proteomes" id="UP000003671">
    <property type="component" value="Unassembled WGS sequence"/>
</dbReference>
<dbReference type="CDD" id="cd19958">
    <property type="entry name" value="pyocin_knob"/>
    <property type="match status" value="1"/>
</dbReference>
<dbReference type="InterPro" id="IPR053827">
    <property type="entry name" value="Gp10_C"/>
</dbReference>
<sequence>MLNAGFQYLEQRDANDTITKNGVVGKNSPFSAPDNSGIYDVIAEDLRWLKENIDDVKDTSDLEAIKQSVTDMYNTMKNDSSFGEATAKAQAEEAKKQAQAALESATNAKTYYDDITTKSTEVNNTIAEIKSYIEKAEALNESNKTLEQSISDSATVATNKAKSAASSATNAATSETNAKASETKAKASETNAKVSETNAAKSESNAKAHMDATATSESNAKTSETNAKASQAASKTSETNAKTSETNAKQYSINSSNSADLAKAWAESSDSPDSVNDTDSTTGKTQSSKTWAIYSKDRAISAFTSETHAKTSETNAKTSETNAANSATNSASSATASANSAEEAATSATNAKTSETNAATSASNAKTSETNAKTSETNAKASETNAATSEGNTKGYMEKAQVAYESAKAIQSVVDVAKADAEKCVADVEAVRDSLAKMMTYQGSVDNYSDLPANPQVGYSYNVKNADKTHGVNAGDNLVWNGTDWDNLGGTVDMSLFAELGKDVRFNAVTATTFTGDLKGTADKATNDKNGADIAATYLKKTGDTATGKITFNSTDLNALPEVKKTSDDNMSGIRFSSKSKFLGAVGKRLSNGEDLLNLRSDNTTTDIVLDSRNYNNFAPTNTGSGASGTWGINIAGNAATATKLATARTIALSGNASGSATFDGSGNATINATVSESAHATKATQDTNGRAFTDTNAYMHISYLANGTDFNDVKTTGIYYCTQDTYTNRPHNSWGILTVYSIGTVKQEYRPDNAAVYYTREYNNSNWTAWSKVAASTADNADTVDDYHVSDIISKIYPVGSIYMSMVATNPHDLFGVGTWERISQGRMLLGADDSAYKAGATGGEATHTLTVDEMPRHFHNYDLYVGDYGVSQGDARQGKFLSAIATALTNKSFLCGDGKSNENHLLPAGGSQPHNNMPPYIVCYIWQRTA</sequence>
<gene>
    <name evidence="4" type="ORF">MITSMUL_03163</name>
</gene>
<dbReference type="Pfam" id="PF21939">
    <property type="entry name" value="Gp10_C"/>
    <property type="match status" value="1"/>
</dbReference>
<keyword evidence="5" id="KW-1185">Reference proteome</keyword>
<evidence type="ECO:0000256" key="1">
    <source>
        <dbReference type="SAM" id="Coils"/>
    </source>
</evidence>
<feature type="compositionally biased region" description="Low complexity" evidence="2">
    <location>
        <begin position="313"/>
        <end position="372"/>
    </location>
</feature>
<evidence type="ECO:0000313" key="4">
    <source>
        <dbReference type="EMBL" id="EEX70030.1"/>
    </source>
</evidence>
<dbReference type="eggNOG" id="COG3064">
    <property type="taxonomic scope" value="Bacteria"/>
</dbReference>
<reference evidence="4" key="1">
    <citation type="submission" date="2009-09" db="EMBL/GenBank/DDBJ databases">
        <authorList>
            <person name="Weinstock G."/>
            <person name="Sodergren E."/>
            <person name="Clifton S."/>
            <person name="Fulton L."/>
            <person name="Fulton B."/>
            <person name="Courtney L."/>
            <person name="Fronick C."/>
            <person name="Harrison M."/>
            <person name="Strong C."/>
            <person name="Farmer C."/>
            <person name="Delahaunty K."/>
            <person name="Markovic C."/>
            <person name="Hall O."/>
            <person name="Minx P."/>
            <person name="Tomlinson C."/>
            <person name="Mitreva M."/>
            <person name="Nelson J."/>
            <person name="Hou S."/>
            <person name="Wollam A."/>
            <person name="Pepin K.H."/>
            <person name="Johnson M."/>
            <person name="Bhonagiri V."/>
            <person name="Nash W.E."/>
            <person name="Warren W."/>
            <person name="Chinwalla A."/>
            <person name="Mardis E.R."/>
            <person name="Wilson R.K."/>
        </authorList>
    </citation>
    <scope>NUCLEOTIDE SEQUENCE [LARGE SCALE GENOMIC DNA]</scope>
    <source>
        <strain evidence="4">DSM 20544</strain>
    </source>
</reference>
<organism evidence="4 5">
    <name type="scientific">Mitsuokella multacida DSM 20544</name>
    <dbReference type="NCBI Taxonomy" id="500635"/>
    <lineage>
        <taxon>Bacteria</taxon>
        <taxon>Bacillati</taxon>
        <taxon>Bacillota</taxon>
        <taxon>Negativicutes</taxon>
        <taxon>Selenomonadales</taxon>
        <taxon>Selenomonadaceae</taxon>
        <taxon>Mitsuokella</taxon>
    </lineage>
</organism>
<dbReference type="RefSeq" id="WP_005839041.1">
    <property type="nucleotide sequence ID" value="NZ_GG697141.2"/>
</dbReference>
<feature type="region of interest" description="Disordered" evidence="2">
    <location>
        <begin position="163"/>
        <end position="292"/>
    </location>
</feature>
<evidence type="ECO:0000259" key="3">
    <source>
        <dbReference type="Pfam" id="PF21939"/>
    </source>
</evidence>
<evidence type="ECO:0000313" key="5">
    <source>
        <dbReference type="Proteomes" id="UP000003671"/>
    </source>
</evidence>
<dbReference type="STRING" id="500635.MITSMUL_03163"/>